<organism evidence="16 17">
    <name type="scientific">Oncorhynchus mykiss</name>
    <name type="common">Rainbow trout</name>
    <name type="synonym">Salmo gairdneri</name>
    <dbReference type="NCBI Taxonomy" id="8022"/>
    <lineage>
        <taxon>Eukaryota</taxon>
        <taxon>Metazoa</taxon>
        <taxon>Chordata</taxon>
        <taxon>Craniata</taxon>
        <taxon>Vertebrata</taxon>
        <taxon>Euteleostomi</taxon>
        <taxon>Actinopterygii</taxon>
        <taxon>Neopterygii</taxon>
        <taxon>Teleostei</taxon>
        <taxon>Protacanthopterygii</taxon>
        <taxon>Salmoniformes</taxon>
        <taxon>Salmonidae</taxon>
        <taxon>Salmoninae</taxon>
        <taxon>Oncorhynchus</taxon>
    </lineage>
</organism>
<evidence type="ECO:0000256" key="1">
    <source>
        <dbReference type="ARBA" id="ARBA00004141"/>
    </source>
</evidence>
<comment type="catalytic activity">
    <reaction evidence="8">
        <text>a 1,2-diacyl-sn-glycero-3-phospho-(1D-myo-inositol)(in) = a 1,2-diacyl-sn-glycero-3-phospho-(1D-myo-inositol)(out)</text>
        <dbReference type="Rhea" id="RHEA:38691"/>
        <dbReference type="ChEBI" id="CHEBI:57880"/>
    </reaction>
</comment>
<comment type="function">
    <text evidence="13">Scramblase that mediates the translocation of glucosaminylphosphatidylinositol (alpha-D-GlcN-(1-6)-(1,2-diacyl-sn-glycero-3-phospho)-1D-myo-inositol, GlcN-PI) across the endoplasmic reticulum (ER) membrane, from the cytosolic leaflet to the luminal leaflet of the ER membrane, where it participates in the biosynthesis of glycosylphosphatidylinositol (GPI). GPI is a lipid glycoconjugate involved in post-translational modification of proteins. Can also translocate 1,2-diacyl-sn-glycero-3-phospho-(1D-myo-inositol) (phosphatidylinositol or PI), as well as several other phospholipids (1,2-diacyl-sn-glycero-3-phosphocholine, 1,2-diacyl-sn-glycero-3-phosphoethanolamine), and N-acetylglucosaminylphosphatidylinositol (GlcNAc-PI) in vitro.</text>
</comment>
<feature type="transmembrane region" description="Helical" evidence="15">
    <location>
        <begin position="402"/>
        <end position="422"/>
    </location>
</feature>
<comment type="subcellular location">
    <subcellularLocation>
        <location evidence="1">Membrane</location>
        <topology evidence="1">Multi-pass membrane protein</topology>
    </subcellularLocation>
</comment>
<sequence>MFQKTSFTTLIVGVFVVYVLHTCWVMYGIVYTKPCENPKFENCLKPYLSGKTRLQLSIYTALRPNAEGGHTLIHKEEDFDVESKFERIVNVSLPKKTRKNGTLYAMVFVHQAGMSPWQDPRQVHLVTQLTTYMIPKPLEVSLISGEEAPKTTTGGDSAVDRPVSHWRSRLTLNVVSEDFVFDRDFLPSDVHRYLKVFQNGKKMVYLPLLFVDELSNRVKDLMEINSTSIELPLTISYDTISLGKLRFWIHMQDAVYSLQQFGFTEKDADEIKGIFVDTNLYLLALTFFVAAFHLLFDFLAFKNDISFWKQKKSMVGMSSKAVLWRCFSTIVIFMYLFDEQTSLLVLIPAGIGSLIEVWKVKKAFKIQIIWKAVRPTFIFGKSDESERRTEEYDTLAMKYLSYLLYPMCIGGAVYALVSSIILSTSSVAHLPWKAFMYKAFNTFIDDIFAFIITMPTSHRLACFRDDVVFLVYLYQRWLYPVDKTRMNEYGLSYDEEEKPKGKAHED</sequence>
<gene>
    <name evidence="16" type="primary">clptm1l</name>
</gene>
<accession>A0A8C7VUV0</accession>
<evidence type="ECO:0000256" key="8">
    <source>
        <dbReference type="ARBA" id="ARBA00035895"/>
    </source>
</evidence>
<proteinExistence type="inferred from homology"/>
<evidence type="ECO:0000256" key="12">
    <source>
        <dbReference type="ARBA" id="ARBA00043155"/>
    </source>
</evidence>
<evidence type="ECO:0000256" key="9">
    <source>
        <dbReference type="ARBA" id="ARBA00036810"/>
    </source>
</evidence>
<evidence type="ECO:0000256" key="6">
    <source>
        <dbReference type="ARBA" id="ARBA00024615"/>
    </source>
</evidence>
<evidence type="ECO:0000313" key="16">
    <source>
        <dbReference type="Ensembl" id="ENSOMYP00000048679.2"/>
    </source>
</evidence>
<feature type="transmembrane region" description="Helical" evidence="15">
    <location>
        <begin position="280"/>
        <end position="301"/>
    </location>
</feature>
<evidence type="ECO:0000313" key="17">
    <source>
        <dbReference type="Proteomes" id="UP000694395"/>
    </source>
</evidence>
<keyword evidence="3 15" id="KW-0812">Transmembrane</keyword>
<feature type="transmembrane region" description="Helical" evidence="15">
    <location>
        <begin position="343"/>
        <end position="360"/>
    </location>
</feature>
<name>A0A8C7VUV0_ONCMY</name>
<evidence type="ECO:0000256" key="13">
    <source>
        <dbReference type="ARBA" id="ARBA00045827"/>
    </source>
</evidence>
<dbReference type="Proteomes" id="UP000694395">
    <property type="component" value="Chromosome 32"/>
</dbReference>
<evidence type="ECO:0000256" key="7">
    <source>
        <dbReference type="ARBA" id="ARBA00024631"/>
    </source>
</evidence>
<evidence type="ECO:0000256" key="5">
    <source>
        <dbReference type="ARBA" id="ARBA00023136"/>
    </source>
</evidence>
<keyword evidence="5 15" id="KW-0472">Membrane</keyword>
<evidence type="ECO:0000256" key="2">
    <source>
        <dbReference type="ARBA" id="ARBA00009310"/>
    </source>
</evidence>
<comment type="catalytic activity">
    <reaction evidence="6">
        <text>a 1,2-diacyl-sn-glycero-3-phosphoethanolamine(in) = a 1,2-diacyl-sn-glycero-3-phosphoethanolamine(out)</text>
        <dbReference type="Rhea" id="RHEA:38895"/>
        <dbReference type="ChEBI" id="CHEBI:64612"/>
    </reaction>
</comment>
<dbReference type="InterPro" id="IPR008429">
    <property type="entry name" value="CLPTM1"/>
</dbReference>
<protein>
    <recommendedName>
        <fullName evidence="10">Lipid scramblase CLPTM1L</fullName>
    </recommendedName>
    <alternativeName>
        <fullName evidence="12">Cisplatin resistance-related protein 9</fullName>
    </alternativeName>
    <alternativeName>
        <fullName evidence="11">Cleft lip and palate transmembrane protein 1-like protein</fullName>
    </alternativeName>
</protein>
<comment type="catalytic activity">
    <reaction evidence="14">
        <text>a 6-(alpha-D-glucosaminyl)-1-(1,2-diacyl-sn-glycero-3-phospho)-1D-myo-inositol(in) = a 6-(alpha-D-glucosaminyl)-1-(1,2-diacyl-sn-glycero-3-phospho)-1D-myo-inositol(out)</text>
        <dbReference type="Rhea" id="RHEA:71491"/>
        <dbReference type="ChEBI" id="CHEBI:57997"/>
    </reaction>
</comment>
<evidence type="ECO:0000256" key="11">
    <source>
        <dbReference type="ARBA" id="ARBA00042320"/>
    </source>
</evidence>
<dbReference type="GO" id="GO:0016020">
    <property type="term" value="C:membrane"/>
    <property type="evidence" value="ECO:0007669"/>
    <property type="project" value="UniProtKB-SubCell"/>
</dbReference>
<evidence type="ECO:0000256" key="15">
    <source>
        <dbReference type="SAM" id="Phobius"/>
    </source>
</evidence>
<comment type="catalytic activity">
    <reaction evidence="7">
        <text>a 1,2-diacyl-sn-glycero-3-phosphocholine(in) = a 1,2-diacyl-sn-glycero-3-phosphocholine(out)</text>
        <dbReference type="Rhea" id="RHEA:38571"/>
        <dbReference type="ChEBI" id="CHEBI:57643"/>
    </reaction>
</comment>
<feature type="transmembrane region" description="Helical" evidence="15">
    <location>
        <begin position="322"/>
        <end position="337"/>
    </location>
</feature>
<evidence type="ECO:0000256" key="4">
    <source>
        <dbReference type="ARBA" id="ARBA00022989"/>
    </source>
</evidence>
<feature type="transmembrane region" description="Helical" evidence="15">
    <location>
        <begin position="434"/>
        <end position="454"/>
    </location>
</feature>
<dbReference type="AlphaFoldDB" id="A0A8C7VUV0"/>
<reference evidence="16" key="3">
    <citation type="submission" date="2025-09" db="UniProtKB">
        <authorList>
            <consortium name="Ensembl"/>
        </authorList>
    </citation>
    <scope>IDENTIFICATION</scope>
</reference>
<dbReference type="Pfam" id="PF05602">
    <property type="entry name" value="CLPTM1"/>
    <property type="match status" value="1"/>
</dbReference>
<evidence type="ECO:0000256" key="3">
    <source>
        <dbReference type="ARBA" id="ARBA00022692"/>
    </source>
</evidence>
<dbReference type="PANTHER" id="PTHR21347">
    <property type="entry name" value="CLEFT LIP AND PALATE ASSOCIATED TRANSMEMBRANE PROTEIN-RELATED"/>
    <property type="match status" value="1"/>
</dbReference>
<dbReference type="Ensembl" id="ENSOMYT00000052940.2">
    <property type="protein sequence ID" value="ENSOMYP00000048679.2"/>
    <property type="gene ID" value="ENSOMYG00000021358.2"/>
</dbReference>
<comment type="catalytic activity">
    <reaction evidence="9">
        <text>6-(alpha-D-glucosaminyl)-(1-octadecanoyl,2-(9Z)-octadecenoyl-sn-glycero-3-phospho)-1D-myo-inositol(in) = 6-(alpha-D-glucosaminyl)-(1-octadecanoyl,2-(9Z)-octadecenoyl-sn-glycero-3-phospho)-1D-myo-inositol(out)</text>
        <dbReference type="Rhea" id="RHEA:71495"/>
        <dbReference type="ChEBI" id="CHEBI:190691"/>
    </reaction>
</comment>
<dbReference type="GeneTree" id="ENSGT00530000063461"/>
<reference evidence="16" key="2">
    <citation type="submission" date="2025-08" db="UniProtKB">
        <authorList>
            <consortium name="Ensembl"/>
        </authorList>
    </citation>
    <scope>IDENTIFICATION</scope>
</reference>
<comment type="similarity">
    <text evidence="2">Belongs to the CLPTM1 family.</text>
</comment>
<keyword evidence="4 15" id="KW-1133">Transmembrane helix</keyword>
<feature type="transmembrane region" description="Helical" evidence="15">
    <location>
        <begin position="7"/>
        <end position="30"/>
    </location>
</feature>
<reference evidence="16" key="1">
    <citation type="submission" date="2020-07" db="EMBL/GenBank/DDBJ databases">
        <title>A long reads based de novo assembly of the rainbow trout Arlee double haploid line genome.</title>
        <authorList>
            <person name="Gao G."/>
            <person name="Palti Y."/>
        </authorList>
    </citation>
    <scope>NUCLEOTIDE SEQUENCE [LARGE SCALE GENOMIC DNA]</scope>
</reference>
<dbReference type="GO" id="GO:0012505">
    <property type="term" value="C:endomembrane system"/>
    <property type="evidence" value="ECO:0007669"/>
    <property type="project" value="TreeGrafter"/>
</dbReference>
<dbReference type="PANTHER" id="PTHR21347:SF0">
    <property type="entry name" value="LIPID SCRAMBLASE CLPTM1L"/>
    <property type="match status" value="1"/>
</dbReference>
<evidence type="ECO:0000256" key="14">
    <source>
        <dbReference type="ARBA" id="ARBA00093208"/>
    </source>
</evidence>
<keyword evidence="17" id="KW-1185">Reference proteome</keyword>
<evidence type="ECO:0000256" key="10">
    <source>
        <dbReference type="ARBA" id="ARBA00040905"/>
    </source>
</evidence>